<dbReference type="CDD" id="cd12913">
    <property type="entry name" value="PDC1_MCP_like"/>
    <property type="match status" value="1"/>
</dbReference>
<dbReference type="InterPro" id="IPR033479">
    <property type="entry name" value="dCache_1"/>
</dbReference>
<keyword evidence="5 11" id="KW-1133">Transmembrane helix</keyword>
<dbReference type="InterPro" id="IPR003660">
    <property type="entry name" value="HAMP_dom"/>
</dbReference>
<comment type="caution">
    <text evidence="14">The sequence shown here is derived from an EMBL/GenBank/DDBJ whole genome shotgun (WGS) entry which is preliminary data.</text>
</comment>
<dbReference type="CDD" id="cd06225">
    <property type="entry name" value="HAMP"/>
    <property type="match status" value="1"/>
</dbReference>
<feature type="coiled-coil region" evidence="10">
    <location>
        <begin position="407"/>
        <end position="472"/>
    </location>
</feature>
<evidence type="ECO:0000256" key="2">
    <source>
        <dbReference type="ARBA" id="ARBA00022448"/>
    </source>
</evidence>
<evidence type="ECO:0000313" key="15">
    <source>
        <dbReference type="Proteomes" id="UP001526426"/>
    </source>
</evidence>
<dbReference type="InterPro" id="IPR050866">
    <property type="entry name" value="CNG_cation_channel"/>
</dbReference>
<keyword evidence="8" id="KW-1071">Ligand-gated ion channel</keyword>
<dbReference type="EMBL" id="JAIHOM010000093">
    <property type="protein sequence ID" value="MCW6037854.1"/>
    <property type="molecule type" value="Genomic_DNA"/>
</dbReference>
<evidence type="ECO:0000256" key="8">
    <source>
        <dbReference type="ARBA" id="ARBA00023286"/>
    </source>
</evidence>
<keyword evidence="3" id="KW-1003">Cell membrane</keyword>
<evidence type="ECO:0000256" key="10">
    <source>
        <dbReference type="SAM" id="Coils"/>
    </source>
</evidence>
<evidence type="ECO:0000256" key="11">
    <source>
        <dbReference type="SAM" id="Phobius"/>
    </source>
</evidence>
<dbReference type="Gene3D" id="3.30.450.20">
    <property type="entry name" value="PAS domain"/>
    <property type="match status" value="2"/>
</dbReference>
<feature type="transmembrane region" description="Helical" evidence="11">
    <location>
        <begin position="339"/>
        <end position="363"/>
    </location>
</feature>
<dbReference type="InterPro" id="IPR014710">
    <property type="entry name" value="RmlC-like_jellyroll"/>
</dbReference>
<evidence type="ECO:0000256" key="3">
    <source>
        <dbReference type="ARBA" id="ARBA00022475"/>
    </source>
</evidence>
<dbReference type="PROSITE" id="PS50885">
    <property type="entry name" value="HAMP"/>
    <property type="match status" value="1"/>
</dbReference>
<evidence type="ECO:0000259" key="12">
    <source>
        <dbReference type="PROSITE" id="PS50042"/>
    </source>
</evidence>
<keyword evidence="10" id="KW-0175">Coiled coil</keyword>
<evidence type="ECO:0000259" key="13">
    <source>
        <dbReference type="PROSITE" id="PS50885"/>
    </source>
</evidence>
<evidence type="ECO:0000256" key="9">
    <source>
        <dbReference type="ARBA" id="ARBA00023303"/>
    </source>
</evidence>
<evidence type="ECO:0000256" key="5">
    <source>
        <dbReference type="ARBA" id="ARBA00022989"/>
    </source>
</evidence>
<dbReference type="Gene3D" id="2.60.120.10">
    <property type="entry name" value="Jelly Rolls"/>
    <property type="match status" value="1"/>
</dbReference>
<dbReference type="PRINTS" id="PR00103">
    <property type="entry name" value="CAMPKINASE"/>
</dbReference>
<proteinExistence type="predicted"/>
<keyword evidence="7 11" id="KW-0472">Membrane</keyword>
<dbReference type="InterPro" id="IPR000595">
    <property type="entry name" value="cNMP-bd_dom"/>
</dbReference>
<dbReference type="Pfam" id="PF00027">
    <property type="entry name" value="cNMP_binding"/>
    <property type="match status" value="1"/>
</dbReference>
<dbReference type="PANTHER" id="PTHR45638">
    <property type="entry name" value="CYCLIC NUCLEOTIDE-GATED CATION CHANNEL SUBUNIT A"/>
    <property type="match status" value="1"/>
</dbReference>
<evidence type="ECO:0000256" key="1">
    <source>
        <dbReference type="ARBA" id="ARBA00004651"/>
    </source>
</evidence>
<comment type="subcellular location">
    <subcellularLocation>
        <location evidence="1">Cell membrane</location>
        <topology evidence="1">Multi-pass membrane protein</topology>
    </subcellularLocation>
</comment>
<dbReference type="SUPFAM" id="SSF51206">
    <property type="entry name" value="cAMP-binding domain-like"/>
    <property type="match status" value="1"/>
</dbReference>
<accession>A0ABT3L9R4</accession>
<evidence type="ECO:0000256" key="6">
    <source>
        <dbReference type="ARBA" id="ARBA00023065"/>
    </source>
</evidence>
<dbReference type="InterPro" id="IPR018490">
    <property type="entry name" value="cNMP-bd_dom_sf"/>
</dbReference>
<evidence type="ECO:0000256" key="4">
    <source>
        <dbReference type="ARBA" id="ARBA00022692"/>
    </source>
</evidence>
<dbReference type="SMART" id="SM00100">
    <property type="entry name" value="cNMP"/>
    <property type="match status" value="1"/>
</dbReference>
<gene>
    <name evidence="14" type="ORF">K4A83_16465</name>
</gene>
<dbReference type="RefSeq" id="WP_265265729.1">
    <property type="nucleotide sequence ID" value="NZ_JAIHOM010000093.1"/>
</dbReference>
<dbReference type="PANTHER" id="PTHR45638:SF11">
    <property type="entry name" value="CYCLIC NUCLEOTIDE-GATED CATION CHANNEL SUBUNIT A"/>
    <property type="match status" value="1"/>
</dbReference>
<feature type="domain" description="HAMP" evidence="13">
    <location>
        <begin position="360"/>
        <end position="415"/>
    </location>
</feature>
<dbReference type="Gene3D" id="6.10.340.10">
    <property type="match status" value="1"/>
</dbReference>
<protein>
    <submittedName>
        <fullName evidence="14">Cyclic nucleotide-binding domain-containing protein</fullName>
    </submittedName>
</protein>
<evidence type="ECO:0000256" key="7">
    <source>
        <dbReference type="ARBA" id="ARBA00023136"/>
    </source>
</evidence>
<dbReference type="InterPro" id="IPR018488">
    <property type="entry name" value="cNMP-bd_CS"/>
</dbReference>
<organism evidence="14 15">
    <name type="scientific">Spirulina subsalsa FACHB-351</name>
    <dbReference type="NCBI Taxonomy" id="234711"/>
    <lineage>
        <taxon>Bacteria</taxon>
        <taxon>Bacillati</taxon>
        <taxon>Cyanobacteriota</taxon>
        <taxon>Cyanophyceae</taxon>
        <taxon>Spirulinales</taxon>
        <taxon>Spirulinaceae</taxon>
        <taxon>Spirulina</taxon>
    </lineage>
</organism>
<keyword evidence="9" id="KW-0407">Ion channel</keyword>
<keyword evidence="15" id="KW-1185">Reference proteome</keyword>
<keyword evidence="2" id="KW-0813">Transport</keyword>
<evidence type="ECO:0000313" key="14">
    <source>
        <dbReference type="EMBL" id="MCW6037854.1"/>
    </source>
</evidence>
<keyword evidence="6" id="KW-0406">Ion transport</keyword>
<dbReference type="PROSITE" id="PS00889">
    <property type="entry name" value="CNMP_BINDING_2"/>
    <property type="match status" value="1"/>
</dbReference>
<feature type="domain" description="Cyclic nucleotide-binding" evidence="12">
    <location>
        <begin position="475"/>
        <end position="575"/>
    </location>
</feature>
<dbReference type="Proteomes" id="UP001526426">
    <property type="component" value="Unassembled WGS sequence"/>
</dbReference>
<dbReference type="PROSITE" id="PS50042">
    <property type="entry name" value="CNMP_BINDING_3"/>
    <property type="match status" value="1"/>
</dbReference>
<dbReference type="CDD" id="cd00038">
    <property type="entry name" value="CAP_ED"/>
    <property type="match status" value="1"/>
</dbReference>
<feature type="transmembrane region" description="Helical" evidence="11">
    <location>
        <begin position="12"/>
        <end position="32"/>
    </location>
</feature>
<reference evidence="14 15" key="1">
    <citation type="submission" date="2021-08" db="EMBL/GenBank/DDBJ databases">
        <title>Draft genome sequence of Spirulina subsalsa with high tolerance to salinity and hype-accumulation of phycocyanin.</title>
        <authorList>
            <person name="Pei H."/>
            <person name="Jiang L."/>
        </authorList>
    </citation>
    <scope>NUCLEOTIDE SEQUENCE [LARGE SCALE GENOMIC DNA]</scope>
    <source>
        <strain evidence="14 15">FACHB-351</strain>
    </source>
</reference>
<sequence>MSSSHHLRRTVPLVMIAPLVVGVGVTGLLAFLNGRSTVNDLAQRLVDNIAQRVENEVVATITLPHQLNQWNADQLRLGLLNPEDLSTFEKPLYSQLQQTPYFAYVYWGNEQREFVGAGRVRNNQVVLARSNAETDYYYYNYEVDAQGNRGARQSIEPEPYDPRQRPWYQDAVAAKQATWGSIYIWAGGYEDIALPAVYPVFNPTGQLQGVFGIDISLGNLSEFLRGLGVGKTGHTFIIERDGLLVASSSQEGSYDAQLRRVEAINSQEPLIQNTAQMLLNNMGSFTSLDDYQKFSFRWQGKQHLVRVQPIRDAYGLDWLIVVVLPKADFMQQVNLQTRLSIILGLASLCLAIILGLILGYWVIRPIVRLNEAATELRTQQFEPSTIEDLTRRSDEIGEFARVFQNMAITLDTQEQSLEEQLQEMQLQLGDKYRKLIRGQGQNLTELKQIQKKAKLIREVKKIEINLVEALKKVTYFSSLKETEIQQIIEAGYQKVFDTGEYICREDEPGDEFYIIVSGTVEIFVEKINKYLTQLKPGAFFGELSLLIGIPRTATVITREETRLFILNREALGTLLKQYQSLADEITHQLNLHQAELQERQELLRKYGLLDDDFNNNPMRWVQNRMKTLFGV</sequence>
<dbReference type="Pfam" id="PF02743">
    <property type="entry name" value="dCache_1"/>
    <property type="match status" value="1"/>
</dbReference>
<name>A0ABT3L9R4_9CYAN</name>
<keyword evidence="4 11" id="KW-0812">Transmembrane</keyword>